<evidence type="ECO:0000256" key="1">
    <source>
        <dbReference type="ARBA" id="ARBA00004571"/>
    </source>
</evidence>
<evidence type="ECO:0000313" key="13">
    <source>
        <dbReference type="EMBL" id="ANO52612.1"/>
    </source>
</evidence>
<evidence type="ECO:0000256" key="4">
    <source>
        <dbReference type="ARBA" id="ARBA00022692"/>
    </source>
</evidence>
<dbReference type="RefSeq" id="WP_068618106.1">
    <property type="nucleotide sequence ID" value="NZ_CP016268.1"/>
</dbReference>
<evidence type="ECO:0000256" key="3">
    <source>
        <dbReference type="ARBA" id="ARBA00022452"/>
    </source>
</evidence>
<dbReference type="InterPro" id="IPR011250">
    <property type="entry name" value="OMP/PagP_B-barrel"/>
</dbReference>
<sequence length="415" mass="43711">MKYFSHAVLLLTVVLSSQAFADAQPGQGYFSPMASFIDDDPERGVDDEVSGGQLGLGVVLNDAWNLEAILQGANMNGVTSQDQFAIGVDLQRVFNRAGKVSPYLFLGLGYMETEVSGTPTRDGGMGSLGAGLLLDMFGDSDVALRLEYRHRTDDALSSSLSDNIASVGLQIPFGSKTVKFVDTDGDGVADAGDRCPSTPRGVMVDANGCELDSDRDGVKDSADKCPNTTAGVRVDASGCEVDSDGDGVADSKDKCPNTPRGAQVNASGCELDDDKDGVVNRLDKCPNTRAGAQVDVAGCEIKEEIKLPGVNFESNSDRLLPGAERVLNDAAATLQRNPSITVEVAGHTDSDGAAAYNESLSQRRAATVRDYLAARGVAMNRMTVRGYGEAEPVASNANATGKAQNRRVVLRITDR</sequence>
<dbReference type="SUPFAM" id="SSF103647">
    <property type="entry name" value="TSP type-3 repeat"/>
    <property type="match status" value="2"/>
</dbReference>
<keyword evidence="5 11" id="KW-0732">Signal</keyword>
<feature type="chain" id="PRO_5008260307" description="OmpA-like domain-containing protein" evidence="11">
    <location>
        <begin position="22"/>
        <end position="415"/>
    </location>
</feature>
<keyword evidence="3" id="KW-1134">Transmembrane beta strand</keyword>
<dbReference type="SUPFAM" id="SSF103088">
    <property type="entry name" value="OmpA-like"/>
    <property type="match status" value="1"/>
</dbReference>
<dbReference type="GO" id="GO:0005509">
    <property type="term" value="F:calcium ion binding"/>
    <property type="evidence" value="ECO:0007669"/>
    <property type="project" value="InterPro"/>
</dbReference>
<organism evidence="13 14">
    <name type="scientific">Woeseia oceani</name>
    <dbReference type="NCBI Taxonomy" id="1548547"/>
    <lineage>
        <taxon>Bacteria</taxon>
        <taxon>Pseudomonadati</taxon>
        <taxon>Pseudomonadota</taxon>
        <taxon>Gammaproteobacteria</taxon>
        <taxon>Woeseiales</taxon>
        <taxon>Woeseiaceae</taxon>
        <taxon>Woeseia</taxon>
    </lineage>
</organism>
<dbReference type="InterPro" id="IPR006665">
    <property type="entry name" value="OmpA-like"/>
</dbReference>
<protein>
    <recommendedName>
        <fullName evidence="12">OmpA-like domain-containing protein</fullName>
    </recommendedName>
</protein>
<evidence type="ECO:0000256" key="7">
    <source>
        <dbReference type="ARBA" id="ARBA00023114"/>
    </source>
</evidence>
<evidence type="ECO:0000256" key="6">
    <source>
        <dbReference type="ARBA" id="ARBA00023065"/>
    </source>
</evidence>
<evidence type="ECO:0000256" key="2">
    <source>
        <dbReference type="ARBA" id="ARBA00022448"/>
    </source>
</evidence>
<evidence type="ECO:0000313" key="14">
    <source>
        <dbReference type="Proteomes" id="UP000092695"/>
    </source>
</evidence>
<dbReference type="Gene3D" id="3.30.1330.60">
    <property type="entry name" value="OmpA-like domain"/>
    <property type="match status" value="1"/>
</dbReference>
<dbReference type="InterPro" id="IPR036737">
    <property type="entry name" value="OmpA-like_sf"/>
</dbReference>
<dbReference type="SUPFAM" id="SSF56925">
    <property type="entry name" value="OMPA-like"/>
    <property type="match status" value="1"/>
</dbReference>
<evidence type="ECO:0000256" key="5">
    <source>
        <dbReference type="ARBA" id="ARBA00022729"/>
    </source>
</evidence>
<dbReference type="AlphaFoldDB" id="A0A193LJC3"/>
<dbReference type="GO" id="GO:0007155">
    <property type="term" value="P:cell adhesion"/>
    <property type="evidence" value="ECO:0007669"/>
    <property type="project" value="InterPro"/>
</dbReference>
<dbReference type="OrthoDB" id="9805832at2"/>
<dbReference type="PANTHER" id="PTHR30329:SF21">
    <property type="entry name" value="LIPOPROTEIN YIAD-RELATED"/>
    <property type="match status" value="1"/>
</dbReference>
<accession>A0A193LJC3</accession>
<evidence type="ECO:0000256" key="8">
    <source>
        <dbReference type="ARBA" id="ARBA00023136"/>
    </source>
</evidence>
<comment type="subcellular location">
    <subcellularLocation>
        <location evidence="1">Cell outer membrane</location>
        <topology evidence="1">Multi-pass membrane protein</topology>
    </subcellularLocation>
</comment>
<feature type="domain" description="OmpA-like" evidence="12">
    <location>
        <begin position="300"/>
        <end position="415"/>
    </location>
</feature>
<keyword evidence="8 10" id="KW-0472">Membrane</keyword>
<reference evidence="13 14" key="1">
    <citation type="submission" date="2016-06" db="EMBL/GenBank/DDBJ databases">
        <title>Complete genome sequence of a deep-branching marine Gamma Proteobacterium Woeseia oceani type strain XK5.</title>
        <authorList>
            <person name="Mu D."/>
            <person name="Du Z."/>
        </authorList>
    </citation>
    <scope>NUCLEOTIDE SEQUENCE [LARGE SCALE GENOMIC DNA]</scope>
    <source>
        <strain evidence="13 14">XK5</strain>
    </source>
</reference>
<dbReference type="InterPro" id="IPR003367">
    <property type="entry name" value="Thrombospondin_3-like_rpt"/>
</dbReference>
<keyword evidence="2" id="KW-0813">Transport</keyword>
<keyword evidence="6" id="KW-0406">Ion transport</keyword>
<dbReference type="EMBL" id="CP016268">
    <property type="protein sequence ID" value="ANO52612.1"/>
    <property type="molecule type" value="Genomic_DNA"/>
</dbReference>
<dbReference type="GO" id="GO:0006811">
    <property type="term" value="P:monoatomic ion transport"/>
    <property type="evidence" value="ECO:0007669"/>
    <property type="project" value="UniProtKB-KW"/>
</dbReference>
<keyword evidence="9" id="KW-0998">Cell outer membrane</keyword>
<dbReference type="CDD" id="cd07185">
    <property type="entry name" value="OmpA_C-like"/>
    <property type="match status" value="1"/>
</dbReference>
<dbReference type="Pfam" id="PF13505">
    <property type="entry name" value="OMP_b-brl"/>
    <property type="match status" value="1"/>
</dbReference>
<dbReference type="InterPro" id="IPR050330">
    <property type="entry name" value="Bact_OuterMem_StrucFunc"/>
</dbReference>
<proteinExistence type="predicted"/>
<evidence type="ECO:0000256" key="11">
    <source>
        <dbReference type="SAM" id="SignalP"/>
    </source>
</evidence>
<dbReference type="GO" id="GO:0009279">
    <property type="term" value="C:cell outer membrane"/>
    <property type="evidence" value="ECO:0007669"/>
    <property type="project" value="UniProtKB-SubCell"/>
</dbReference>
<keyword evidence="7" id="KW-0626">Porin</keyword>
<keyword evidence="14" id="KW-1185">Reference proteome</keyword>
<dbReference type="PANTHER" id="PTHR30329">
    <property type="entry name" value="STATOR ELEMENT OF FLAGELLAR MOTOR COMPLEX"/>
    <property type="match status" value="1"/>
</dbReference>
<dbReference type="InterPro" id="IPR006664">
    <property type="entry name" value="OMP_bac"/>
</dbReference>
<name>A0A193LJC3_9GAMM</name>
<dbReference type="GO" id="GO:0015288">
    <property type="term" value="F:porin activity"/>
    <property type="evidence" value="ECO:0007669"/>
    <property type="project" value="UniProtKB-KW"/>
</dbReference>
<evidence type="ECO:0000259" key="12">
    <source>
        <dbReference type="PROSITE" id="PS51123"/>
    </source>
</evidence>
<dbReference type="Gene3D" id="2.40.160.20">
    <property type="match status" value="1"/>
</dbReference>
<dbReference type="InterPro" id="IPR027385">
    <property type="entry name" value="Beta-barrel_OMP"/>
</dbReference>
<dbReference type="Pfam" id="PF02412">
    <property type="entry name" value="TSP_3"/>
    <property type="match status" value="4"/>
</dbReference>
<dbReference type="PRINTS" id="PR01021">
    <property type="entry name" value="OMPADOMAIN"/>
</dbReference>
<feature type="signal peptide" evidence="11">
    <location>
        <begin position="1"/>
        <end position="21"/>
    </location>
</feature>
<keyword evidence="4" id="KW-0812">Transmembrane</keyword>
<dbReference type="KEGG" id="woc:BA177_16750"/>
<dbReference type="STRING" id="1548547.BA177_16750"/>
<dbReference type="Proteomes" id="UP000092695">
    <property type="component" value="Chromosome"/>
</dbReference>
<gene>
    <name evidence="13" type="ORF">BA177_16750</name>
</gene>
<evidence type="ECO:0000256" key="9">
    <source>
        <dbReference type="ARBA" id="ARBA00023237"/>
    </source>
</evidence>
<dbReference type="Pfam" id="PF00691">
    <property type="entry name" value="OmpA"/>
    <property type="match status" value="1"/>
</dbReference>
<evidence type="ECO:0000256" key="10">
    <source>
        <dbReference type="PROSITE-ProRule" id="PRU00473"/>
    </source>
</evidence>
<dbReference type="GO" id="GO:0046930">
    <property type="term" value="C:pore complex"/>
    <property type="evidence" value="ECO:0007669"/>
    <property type="project" value="UniProtKB-KW"/>
</dbReference>
<dbReference type="InterPro" id="IPR028974">
    <property type="entry name" value="TSP_type-3_rpt"/>
</dbReference>
<dbReference type="PROSITE" id="PS51123">
    <property type="entry name" value="OMPA_2"/>
    <property type="match status" value="1"/>
</dbReference>